<evidence type="ECO:0000313" key="2">
    <source>
        <dbReference type="Proteomes" id="UP001341840"/>
    </source>
</evidence>
<comment type="caution">
    <text evidence="1">The sequence shown here is derived from an EMBL/GenBank/DDBJ whole genome shotgun (WGS) entry which is preliminary data.</text>
</comment>
<organism evidence="1 2">
    <name type="scientific">Stylosanthes scabra</name>
    <dbReference type="NCBI Taxonomy" id="79078"/>
    <lineage>
        <taxon>Eukaryota</taxon>
        <taxon>Viridiplantae</taxon>
        <taxon>Streptophyta</taxon>
        <taxon>Embryophyta</taxon>
        <taxon>Tracheophyta</taxon>
        <taxon>Spermatophyta</taxon>
        <taxon>Magnoliopsida</taxon>
        <taxon>eudicotyledons</taxon>
        <taxon>Gunneridae</taxon>
        <taxon>Pentapetalae</taxon>
        <taxon>rosids</taxon>
        <taxon>fabids</taxon>
        <taxon>Fabales</taxon>
        <taxon>Fabaceae</taxon>
        <taxon>Papilionoideae</taxon>
        <taxon>50 kb inversion clade</taxon>
        <taxon>dalbergioids sensu lato</taxon>
        <taxon>Dalbergieae</taxon>
        <taxon>Pterocarpus clade</taxon>
        <taxon>Stylosanthes</taxon>
    </lineage>
</organism>
<sequence>MIDLEIEGEREGGYCDGNWVSSQPFLIPVSHPYRAKPVLPYLDTSSTLIQSLKKVTLFSKGHVGSAPGNQKEVLFGSEYAAKALKKANSGALSLETAGVDLQGHSD</sequence>
<dbReference type="Proteomes" id="UP001341840">
    <property type="component" value="Unassembled WGS sequence"/>
</dbReference>
<proteinExistence type="predicted"/>
<protein>
    <submittedName>
        <fullName evidence="1">Uncharacterized protein</fullName>
    </submittedName>
</protein>
<accession>A0ABU6TQK1</accession>
<dbReference type="EMBL" id="JASCZI010091571">
    <property type="protein sequence ID" value="MED6150715.1"/>
    <property type="molecule type" value="Genomic_DNA"/>
</dbReference>
<name>A0ABU6TQK1_9FABA</name>
<keyword evidence="2" id="KW-1185">Reference proteome</keyword>
<gene>
    <name evidence="1" type="ORF">PIB30_075135</name>
</gene>
<reference evidence="1 2" key="1">
    <citation type="journal article" date="2023" name="Plants (Basel)">
        <title>Bridging the Gap: Combining Genomics and Transcriptomics Approaches to Understand Stylosanthes scabra, an Orphan Legume from the Brazilian Caatinga.</title>
        <authorList>
            <person name="Ferreira-Neto J.R.C."/>
            <person name="da Silva M.D."/>
            <person name="Binneck E."/>
            <person name="de Melo N.F."/>
            <person name="da Silva R.H."/>
            <person name="de Melo A.L.T.M."/>
            <person name="Pandolfi V."/>
            <person name="Bustamante F.O."/>
            <person name="Brasileiro-Vidal A.C."/>
            <person name="Benko-Iseppon A.M."/>
        </authorList>
    </citation>
    <scope>NUCLEOTIDE SEQUENCE [LARGE SCALE GENOMIC DNA]</scope>
    <source>
        <tissue evidence="1">Leaves</tissue>
    </source>
</reference>
<evidence type="ECO:0000313" key="1">
    <source>
        <dbReference type="EMBL" id="MED6150715.1"/>
    </source>
</evidence>